<dbReference type="PANTHER" id="PTHR36109:SF2">
    <property type="entry name" value="MEMBRANE PROTEIN"/>
    <property type="match status" value="1"/>
</dbReference>
<keyword evidence="1" id="KW-1133">Transmembrane helix</keyword>
<feature type="transmembrane region" description="Helical" evidence="1">
    <location>
        <begin position="159"/>
        <end position="180"/>
    </location>
</feature>
<gene>
    <name evidence="2" type="ORF">GRI48_07205</name>
</gene>
<dbReference type="Proteomes" id="UP000445582">
    <property type="component" value="Unassembled WGS sequence"/>
</dbReference>
<evidence type="ECO:0000313" key="2">
    <source>
        <dbReference type="EMBL" id="MXO62791.1"/>
    </source>
</evidence>
<dbReference type="OrthoDB" id="7506951at2"/>
<comment type="caution">
    <text evidence="2">The sequence shown here is derived from an EMBL/GenBank/DDBJ whole genome shotgun (WGS) entry which is preliminary data.</text>
</comment>
<keyword evidence="1" id="KW-0812">Transmembrane</keyword>
<evidence type="ECO:0000256" key="1">
    <source>
        <dbReference type="SAM" id="Phobius"/>
    </source>
</evidence>
<dbReference type="PANTHER" id="PTHR36109">
    <property type="entry name" value="MEMBRANE PROTEIN-RELATED"/>
    <property type="match status" value="1"/>
</dbReference>
<evidence type="ECO:0008006" key="4">
    <source>
        <dbReference type="Google" id="ProtNLM"/>
    </source>
</evidence>
<keyword evidence="3" id="KW-1185">Reference proteome</keyword>
<dbReference type="RefSeq" id="WP_160673322.1">
    <property type="nucleotide sequence ID" value="NZ_WTYN01000001.1"/>
</dbReference>
<reference evidence="2 3" key="1">
    <citation type="submission" date="2019-12" db="EMBL/GenBank/DDBJ databases">
        <title>Genomic-based taxomic classification of the family Erythrobacteraceae.</title>
        <authorList>
            <person name="Xu L."/>
        </authorList>
    </citation>
    <scope>NUCLEOTIDE SEQUENCE [LARGE SCALE GENOMIC DNA]</scope>
    <source>
        <strain evidence="2 3">MCCC 1A09965</strain>
    </source>
</reference>
<sequence>MHQNLVSAPAYVIKPEELLALNYLGNDYPHPVDAEWINRGTDQKLRQSTIDMLQRTLFKDMAAPSVVQLHRSAGLRVVFENEHDRQAFATAFAKAREVELLKRQASVTALFDGREQAELAADALVEAGFPKECISILWRVSQISETNVAKAEGHTMINVASAVAGGGFAGALLGVAVLAIPGIGPIAAAGAIAAAAPSVAGVSGVIGATGGAIARMLDDPDVEGIAANHFEQQIRRGKVFVSVDVRETDLNRDDARTVLRQAGGKPLTRG</sequence>
<accession>A0A844YF58</accession>
<dbReference type="InterPro" id="IPR052948">
    <property type="entry name" value="Low_temp-induced_all0457"/>
</dbReference>
<protein>
    <recommendedName>
        <fullName evidence="4">DUF1269 domain-containing protein</fullName>
    </recommendedName>
</protein>
<dbReference type="AlphaFoldDB" id="A0A844YF58"/>
<feature type="transmembrane region" description="Helical" evidence="1">
    <location>
        <begin position="186"/>
        <end position="208"/>
    </location>
</feature>
<dbReference type="EMBL" id="WTYN01000001">
    <property type="protein sequence ID" value="MXO62791.1"/>
    <property type="molecule type" value="Genomic_DNA"/>
</dbReference>
<name>A0A844YF58_9SPHN</name>
<evidence type="ECO:0000313" key="3">
    <source>
        <dbReference type="Proteomes" id="UP000445582"/>
    </source>
</evidence>
<keyword evidence="1" id="KW-0472">Membrane</keyword>
<proteinExistence type="predicted"/>
<organism evidence="2 3">
    <name type="scientific">Qipengyuania oceanensis</name>
    <dbReference type="NCBI Taxonomy" id="1463597"/>
    <lineage>
        <taxon>Bacteria</taxon>
        <taxon>Pseudomonadati</taxon>
        <taxon>Pseudomonadota</taxon>
        <taxon>Alphaproteobacteria</taxon>
        <taxon>Sphingomonadales</taxon>
        <taxon>Erythrobacteraceae</taxon>
        <taxon>Qipengyuania</taxon>
    </lineage>
</organism>